<evidence type="ECO:0000256" key="1">
    <source>
        <dbReference type="ARBA" id="ARBA00022617"/>
    </source>
</evidence>
<dbReference type="InterPro" id="IPR009056">
    <property type="entry name" value="Cyt_c-like_dom"/>
</dbReference>
<feature type="chain" id="PRO_5030148158" description="Cytochrome c domain-containing protein" evidence="5">
    <location>
        <begin position="25"/>
        <end position="138"/>
    </location>
</feature>
<dbReference type="Pfam" id="PF00034">
    <property type="entry name" value="Cytochrom_C"/>
    <property type="match status" value="1"/>
</dbReference>
<dbReference type="AlphaFoldDB" id="A0A657Q1E8"/>
<evidence type="ECO:0000256" key="5">
    <source>
        <dbReference type="SAM" id="SignalP"/>
    </source>
</evidence>
<dbReference type="GO" id="GO:0020037">
    <property type="term" value="F:heme binding"/>
    <property type="evidence" value="ECO:0007669"/>
    <property type="project" value="InterPro"/>
</dbReference>
<name>A0A657Q1E8_9GAMM</name>
<gene>
    <name evidence="7" type="ORF">C3L24_06680</name>
</gene>
<protein>
    <recommendedName>
        <fullName evidence="6">Cytochrome c domain-containing protein</fullName>
    </recommendedName>
</protein>
<evidence type="ECO:0000259" key="6">
    <source>
        <dbReference type="PROSITE" id="PS51007"/>
    </source>
</evidence>
<keyword evidence="2 4" id="KW-0479">Metal-binding</keyword>
<proteinExistence type="predicted"/>
<dbReference type="GO" id="GO:0009055">
    <property type="term" value="F:electron transfer activity"/>
    <property type="evidence" value="ECO:0007669"/>
    <property type="project" value="InterPro"/>
</dbReference>
<evidence type="ECO:0000256" key="2">
    <source>
        <dbReference type="ARBA" id="ARBA00022723"/>
    </source>
</evidence>
<feature type="domain" description="Cytochrome c" evidence="6">
    <location>
        <begin position="25"/>
        <end position="121"/>
    </location>
</feature>
<dbReference type="GO" id="GO:0046872">
    <property type="term" value="F:metal ion binding"/>
    <property type="evidence" value="ECO:0007669"/>
    <property type="project" value="UniProtKB-KW"/>
</dbReference>
<dbReference type="Proteomes" id="UP000250928">
    <property type="component" value="Unassembled WGS sequence"/>
</dbReference>
<dbReference type="Gene3D" id="1.10.760.10">
    <property type="entry name" value="Cytochrome c-like domain"/>
    <property type="match status" value="1"/>
</dbReference>
<keyword evidence="3 4" id="KW-0408">Iron</keyword>
<dbReference type="InterPro" id="IPR036909">
    <property type="entry name" value="Cyt_c-like_dom_sf"/>
</dbReference>
<evidence type="ECO:0000256" key="3">
    <source>
        <dbReference type="ARBA" id="ARBA00023004"/>
    </source>
</evidence>
<dbReference type="PROSITE" id="PS51007">
    <property type="entry name" value="CYTC"/>
    <property type="match status" value="1"/>
</dbReference>
<reference evidence="7 8" key="1">
    <citation type="submission" date="2018-01" db="EMBL/GenBank/DDBJ databases">
        <title>Novel co-symbiosis in the lucinid bivalve Phacoides pectinatus.</title>
        <authorList>
            <person name="Lim S.J."/>
            <person name="Davis B.G."/>
            <person name="Gill D.E."/>
            <person name="Engel A.S."/>
            <person name="Anderson L.C."/>
            <person name="Campbell B.J."/>
        </authorList>
    </citation>
    <scope>NUCLEOTIDE SEQUENCE [LARGE SCALE GENOMIC DNA]</scope>
    <source>
        <strain evidence="7">N3_P5</strain>
    </source>
</reference>
<evidence type="ECO:0000313" key="7">
    <source>
        <dbReference type="EMBL" id="PUE02189.1"/>
    </source>
</evidence>
<evidence type="ECO:0000313" key="8">
    <source>
        <dbReference type="Proteomes" id="UP000250928"/>
    </source>
</evidence>
<sequence>MRNAPLLAGAALALSVTCGYPVLADGDANGREVFESLCLSCHPAERTPTLSAPPIFAVKDHYLRTHPTREAFIARLSTWLERPDPNASLMPGALRRFGTMPRQELNAQQRRAVAAFLYDTPMEQPGWYREHYRKEHGK</sequence>
<dbReference type="EMBL" id="PQCO01000185">
    <property type="protein sequence ID" value="PUE02189.1"/>
    <property type="molecule type" value="Genomic_DNA"/>
</dbReference>
<comment type="caution">
    <text evidence="7">The sequence shown here is derived from an EMBL/GenBank/DDBJ whole genome shotgun (WGS) entry which is preliminary data.</text>
</comment>
<accession>A0A657Q1E8</accession>
<dbReference type="SUPFAM" id="SSF46626">
    <property type="entry name" value="Cytochrome c"/>
    <property type="match status" value="1"/>
</dbReference>
<keyword evidence="1 4" id="KW-0349">Heme</keyword>
<evidence type="ECO:0000256" key="4">
    <source>
        <dbReference type="PROSITE-ProRule" id="PRU00433"/>
    </source>
</evidence>
<feature type="signal peptide" evidence="5">
    <location>
        <begin position="1"/>
        <end position="24"/>
    </location>
</feature>
<keyword evidence="5" id="KW-0732">Signal</keyword>
<organism evidence="7 8">
    <name type="scientific">Candidatus Sedimenticola endophacoides</name>
    <dbReference type="NCBI Taxonomy" id="2548426"/>
    <lineage>
        <taxon>Bacteria</taxon>
        <taxon>Pseudomonadati</taxon>
        <taxon>Pseudomonadota</taxon>
        <taxon>Gammaproteobacteria</taxon>
        <taxon>Chromatiales</taxon>
        <taxon>Sedimenticolaceae</taxon>
        <taxon>Sedimenticola</taxon>
    </lineage>
</organism>